<dbReference type="Proteomes" id="UP000006873">
    <property type="component" value="Chromosome"/>
</dbReference>
<organism evidence="1 2">
    <name type="scientific">Eubacterium callanderi</name>
    <dbReference type="NCBI Taxonomy" id="53442"/>
    <lineage>
        <taxon>Bacteria</taxon>
        <taxon>Bacillati</taxon>
        <taxon>Bacillota</taxon>
        <taxon>Clostridia</taxon>
        <taxon>Eubacteriales</taxon>
        <taxon>Eubacteriaceae</taxon>
        <taxon>Eubacterium</taxon>
    </lineage>
</organism>
<dbReference type="AlphaFoldDB" id="E3GKF8"/>
<accession>E3GKF8</accession>
<sequence>MRRRRFRFSTRIAAIRVELTVSFLPILLYNERKDETE</sequence>
<dbReference type="EMBL" id="CP002273">
    <property type="protein sequence ID" value="ADO35905.1"/>
    <property type="molecule type" value="Genomic_DNA"/>
</dbReference>
<evidence type="ECO:0000313" key="2">
    <source>
        <dbReference type="Proteomes" id="UP000006873"/>
    </source>
</evidence>
<proteinExistence type="predicted"/>
<protein>
    <submittedName>
        <fullName evidence="1">Uncharacterized protein</fullName>
    </submittedName>
</protein>
<dbReference type="HOGENOM" id="CLU_3343813_0_0_9"/>
<reference key="1">
    <citation type="submission" date="2010-09" db="EMBL/GenBank/DDBJ databases">
        <authorList>
            <person name="Roh H."/>
            <person name="Ko H.-J."/>
            <person name="Kim D."/>
            <person name="Choi D.G."/>
            <person name="Park S."/>
            <person name="Kim S."/>
            <person name="Kim K.H."/>
            <person name="Chang I.S."/>
            <person name="Choi I.-G."/>
        </authorList>
    </citation>
    <scope>NUCLEOTIDE SEQUENCE</scope>
    <source>
        <strain>KIST612</strain>
    </source>
</reference>
<dbReference type="KEGG" id="elm:ELI_0893"/>
<gene>
    <name evidence="1" type="ordered locus">ELI_0893</name>
</gene>
<reference evidence="1 2" key="2">
    <citation type="journal article" date="2011" name="J. Bacteriol.">
        <title>Complete genome sequence of a carbon monoxide-utilizing acetogen, Eubacterium limosum KIST612.</title>
        <authorList>
            <person name="Roh H."/>
            <person name="Ko H.J."/>
            <person name="Kim D."/>
            <person name="Choi D.G."/>
            <person name="Park S."/>
            <person name="Kim S."/>
            <person name="Chang I.S."/>
            <person name="Choi I.G."/>
        </authorList>
    </citation>
    <scope>NUCLEOTIDE SEQUENCE [LARGE SCALE GENOMIC DNA]</scope>
    <source>
        <strain evidence="1 2">KIST612</strain>
    </source>
</reference>
<evidence type="ECO:0000313" key="1">
    <source>
        <dbReference type="EMBL" id="ADO35905.1"/>
    </source>
</evidence>
<name>E3GKF8_9FIRM</name>
<keyword evidence="2" id="KW-1185">Reference proteome</keyword>